<evidence type="ECO:0000313" key="5">
    <source>
        <dbReference type="Proteomes" id="UP000481252"/>
    </source>
</evidence>
<keyword evidence="4" id="KW-0378">Hydrolase</keyword>
<name>A0A7C9RBR1_9HYPH</name>
<evidence type="ECO:0000256" key="2">
    <source>
        <dbReference type="ARBA" id="ARBA00022723"/>
    </source>
</evidence>
<dbReference type="SUPFAM" id="SSF56529">
    <property type="entry name" value="FAH"/>
    <property type="match status" value="1"/>
</dbReference>
<dbReference type="InterPro" id="IPR036663">
    <property type="entry name" value="Fumarylacetoacetase_C_sf"/>
</dbReference>
<comment type="similarity">
    <text evidence="1">Belongs to the FAH family.</text>
</comment>
<dbReference type="PANTHER" id="PTHR42796:SF4">
    <property type="entry name" value="FUMARYLACETOACETATE HYDROLASE DOMAIN-CONTAINING PROTEIN 2A"/>
    <property type="match status" value="1"/>
</dbReference>
<feature type="domain" description="Fumarylacetoacetase-like C-terminal" evidence="3">
    <location>
        <begin position="76"/>
        <end position="282"/>
    </location>
</feature>
<dbReference type="GO" id="GO:0019752">
    <property type="term" value="P:carboxylic acid metabolic process"/>
    <property type="evidence" value="ECO:0007669"/>
    <property type="project" value="UniProtKB-ARBA"/>
</dbReference>
<keyword evidence="5" id="KW-1185">Reference proteome</keyword>
<evidence type="ECO:0000259" key="3">
    <source>
        <dbReference type="Pfam" id="PF01557"/>
    </source>
</evidence>
<keyword evidence="2" id="KW-0479">Metal-binding</keyword>
<dbReference type="Proteomes" id="UP000481252">
    <property type="component" value="Unassembled WGS sequence"/>
</dbReference>
<dbReference type="FunFam" id="3.90.850.10:FF:000002">
    <property type="entry name" value="2-hydroxyhepta-2,4-diene-1,7-dioate isomerase"/>
    <property type="match status" value="1"/>
</dbReference>
<sequence length="292" mass="31538">MKFVRFAREGSEGLAIKTGEIYRGILTSSPDYPGNLSQFVGLGREGLAALSSHLGRGQAFEADAIDYLPPFPRPPKIICVGLNYRDHTAESGFDQPEFPTFFGRFSSGLVGHMQPIIEPAGSATLDFEGELAVIIGKRGRHISRTQAHDYIAGYSVFNDGSVREYQFKSPQWMIGKNFDNTGAFGPHFVTADELPAGAKGLGIVTRLNGQVVQSSNTDLLVFNIASVVAHISEAMTLEPGDVIVSGTPAGVGHARSPKLYMKQGDQVEVEIEGVGLLRNDIVREERRLSSAA</sequence>
<organism evidence="4 5">
    <name type="scientific">Mesorhizobium zhangyense</name>
    <dbReference type="NCBI Taxonomy" id="1776730"/>
    <lineage>
        <taxon>Bacteria</taxon>
        <taxon>Pseudomonadati</taxon>
        <taxon>Pseudomonadota</taxon>
        <taxon>Alphaproteobacteria</taxon>
        <taxon>Hyphomicrobiales</taxon>
        <taxon>Phyllobacteriaceae</taxon>
        <taxon>Mesorhizobium</taxon>
    </lineage>
</organism>
<gene>
    <name evidence="4" type="ORF">G6N74_26735</name>
</gene>
<dbReference type="Gene3D" id="3.90.850.10">
    <property type="entry name" value="Fumarylacetoacetase-like, C-terminal domain"/>
    <property type="match status" value="1"/>
</dbReference>
<dbReference type="GO" id="GO:0016787">
    <property type="term" value="F:hydrolase activity"/>
    <property type="evidence" value="ECO:0007669"/>
    <property type="project" value="UniProtKB-KW"/>
</dbReference>
<dbReference type="GO" id="GO:0046872">
    <property type="term" value="F:metal ion binding"/>
    <property type="evidence" value="ECO:0007669"/>
    <property type="project" value="UniProtKB-KW"/>
</dbReference>
<dbReference type="InterPro" id="IPR051121">
    <property type="entry name" value="FAH"/>
</dbReference>
<dbReference type="PANTHER" id="PTHR42796">
    <property type="entry name" value="FUMARYLACETOACETATE HYDROLASE DOMAIN-CONTAINING PROTEIN 2A-RELATED"/>
    <property type="match status" value="1"/>
</dbReference>
<evidence type="ECO:0000313" key="4">
    <source>
        <dbReference type="EMBL" id="NGN44659.1"/>
    </source>
</evidence>
<proteinExistence type="inferred from homology"/>
<dbReference type="InterPro" id="IPR011234">
    <property type="entry name" value="Fumarylacetoacetase-like_C"/>
</dbReference>
<evidence type="ECO:0000256" key="1">
    <source>
        <dbReference type="ARBA" id="ARBA00010211"/>
    </source>
</evidence>
<protein>
    <submittedName>
        <fullName evidence="4">Fumarylacetoacetate hydrolase family protein</fullName>
    </submittedName>
</protein>
<dbReference type="EMBL" id="JAAKZG010000018">
    <property type="protein sequence ID" value="NGN44659.1"/>
    <property type="molecule type" value="Genomic_DNA"/>
</dbReference>
<comment type="caution">
    <text evidence="4">The sequence shown here is derived from an EMBL/GenBank/DDBJ whole genome shotgun (WGS) entry which is preliminary data.</text>
</comment>
<dbReference type="Pfam" id="PF01557">
    <property type="entry name" value="FAA_hydrolase"/>
    <property type="match status" value="1"/>
</dbReference>
<reference evidence="4 5" key="1">
    <citation type="submission" date="2020-02" db="EMBL/GenBank/DDBJ databases">
        <title>Genome sequence of the type strain CGMCC 1.15528 of Mesorhizobium zhangyense.</title>
        <authorList>
            <person name="Gao J."/>
            <person name="Sun J."/>
        </authorList>
    </citation>
    <scope>NUCLEOTIDE SEQUENCE [LARGE SCALE GENOMIC DNA]</scope>
    <source>
        <strain evidence="4 5">CGMCC 1.15528</strain>
    </source>
</reference>
<accession>A0A7C9RBR1</accession>
<dbReference type="GO" id="GO:0016853">
    <property type="term" value="F:isomerase activity"/>
    <property type="evidence" value="ECO:0007669"/>
    <property type="project" value="UniProtKB-ARBA"/>
</dbReference>
<dbReference type="AlphaFoldDB" id="A0A7C9RBR1"/>